<gene>
    <name evidence="10" type="ORF">BDU57DRAFT_406985</name>
</gene>
<dbReference type="SUPFAM" id="SSF82199">
    <property type="entry name" value="SET domain"/>
    <property type="match status" value="1"/>
</dbReference>
<comment type="catalytic activity">
    <reaction evidence="6">
        <text>L-lysyl(27)-[histone H3] + 3 S-adenosyl-L-methionine = N(6),N(6),N(6)-trimethyl-L-lysyl(27)-[histone H3] + 3 S-adenosyl-L-homocysteine + 3 H(+)</text>
        <dbReference type="Rhea" id="RHEA:60292"/>
        <dbReference type="Rhea" id="RHEA-COMP:15535"/>
        <dbReference type="Rhea" id="RHEA-COMP:15548"/>
        <dbReference type="ChEBI" id="CHEBI:15378"/>
        <dbReference type="ChEBI" id="CHEBI:29969"/>
        <dbReference type="ChEBI" id="CHEBI:57856"/>
        <dbReference type="ChEBI" id="CHEBI:59789"/>
        <dbReference type="ChEBI" id="CHEBI:61961"/>
        <dbReference type="EC" id="2.1.1.356"/>
    </reaction>
</comment>
<feature type="domain" description="SET" evidence="8">
    <location>
        <begin position="172"/>
        <end position="289"/>
    </location>
</feature>
<dbReference type="Pfam" id="PF18264">
    <property type="entry name" value="preSET_CXC"/>
    <property type="match status" value="1"/>
</dbReference>
<reference evidence="10" key="1">
    <citation type="journal article" date="2020" name="Stud. Mycol.">
        <title>101 Dothideomycetes genomes: a test case for predicting lifestyles and emergence of pathogens.</title>
        <authorList>
            <person name="Haridas S."/>
            <person name="Albert R."/>
            <person name="Binder M."/>
            <person name="Bloem J."/>
            <person name="Labutti K."/>
            <person name="Salamov A."/>
            <person name="Andreopoulos B."/>
            <person name="Baker S."/>
            <person name="Barry K."/>
            <person name="Bills G."/>
            <person name="Bluhm B."/>
            <person name="Cannon C."/>
            <person name="Castanera R."/>
            <person name="Culley D."/>
            <person name="Daum C."/>
            <person name="Ezra D."/>
            <person name="Gonzalez J."/>
            <person name="Henrissat B."/>
            <person name="Kuo A."/>
            <person name="Liang C."/>
            <person name="Lipzen A."/>
            <person name="Lutzoni F."/>
            <person name="Magnuson J."/>
            <person name="Mondo S."/>
            <person name="Nolan M."/>
            <person name="Ohm R."/>
            <person name="Pangilinan J."/>
            <person name="Park H.-J."/>
            <person name="Ramirez L."/>
            <person name="Alfaro M."/>
            <person name="Sun H."/>
            <person name="Tritt A."/>
            <person name="Yoshinaga Y."/>
            <person name="Zwiers L.-H."/>
            <person name="Turgeon B."/>
            <person name="Goodwin S."/>
            <person name="Spatafora J."/>
            <person name="Crous P."/>
            <person name="Grigoriev I."/>
        </authorList>
    </citation>
    <scope>NUCLEOTIDE SEQUENCE</scope>
    <source>
        <strain evidence="10">HMLAC05119</strain>
    </source>
</reference>
<dbReference type="Gene3D" id="2.170.270.10">
    <property type="entry name" value="SET domain"/>
    <property type="match status" value="1"/>
</dbReference>
<dbReference type="InterPro" id="IPR046341">
    <property type="entry name" value="SET_dom_sf"/>
</dbReference>
<evidence type="ECO:0000256" key="6">
    <source>
        <dbReference type="ARBA" id="ARBA00048568"/>
    </source>
</evidence>
<sequence length="340" mass="38492">IPAHLEPLDDNIEKVINYKWLVNRELPNNNKRYDVPKRAIPPPGPFKPRWWEANTSTMKWEKRNPFIPCNHYGSCVEAKCRCFRERVTCEKTCSCSLACNRRFPGCKCVSVPGKRICGSAAACLCFKFNRECDADLCGTCGAAEVLDPINRCNQEMSDNQCTNVGIQKGIPKKTLLGKSEVHGLGLYAGQDIQEEDMIGEYTGEILSVGESERREVVYHYEQNMYLFKLNKQQDVDATHMGNKMRFINNANKNRSNCYCRVVFCNTVFRVALYANTNIEAGTELFFHYNYPEEMTKNFKQPKGTVVAVKQVTKQTNKVNSKRSSTHASSNSDVVASNSGD</sequence>
<evidence type="ECO:0000259" key="9">
    <source>
        <dbReference type="PROSITE" id="PS51633"/>
    </source>
</evidence>
<dbReference type="SMART" id="SM00317">
    <property type="entry name" value="SET"/>
    <property type="match status" value="1"/>
</dbReference>
<name>A0A6A5QE37_AMPQU</name>
<dbReference type="AlphaFoldDB" id="A0A6A5QE37"/>
<evidence type="ECO:0000256" key="5">
    <source>
        <dbReference type="ARBA" id="ARBA00023163"/>
    </source>
</evidence>
<keyword evidence="5" id="KW-0804">Transcription</keyword>
<dbReference type="Pfam" id="PF00856">
    <property type="entry name" value="SET"/>
    <property type="match status" value="1"/>
</dbReference>
<keyword evidence="1" id="KW-0489">Methyltransferase</keyword>
<evidence type="ECO:0000256" key="7">
    <source>
        <dbReference type="SAM" id="MobiDB-lite"/>
    </source>
</evidence>
<keyword evidence="3" id="KW-0949">S-adenosyl-L-methionine</keyword>
<dbReference type="InterPro" id="IPR041355">
    <property type="entry name" value="Pre-SET_CXC"/>
</dbReference>
<dbReference type="InterPro" id="IPR001214">
    <property type="entry name" value="SET_dom"/>
</dbReference>
<evidence type="ECO:0000259" key="8">
    <source>
        <dbReference type="PROSITE" id="PS50280"/>
    </source>
</evidence>
<dbReference type="EMBL" id="ML979138">
    <property type="protein sequence ID" value="KAF1913905.1"/>
    <property type="molecule type" value="Genomic_DNA"/>
</dbReference>
<dbReference type="PANTHER" id="PTHR45747">
    <property type="entry name" value="HISTONE-LYSINE N-METHYLTRANSFERASE E(Z)"/>
    <property type="match status" value="1"/>
</dbReference>
<dbReference type="GO" id="GO:0005634">
    <property type="term" value="C:nucleus"/>
    <property type="evidence" value="ECO:0007669"/>
    <property type="project" value="TreeGrafter"/>
</dbReference>
<evidence type="ECO:0000313" key="10">
    <source>
        <dbReference type="EMBL" id="KAF1913905.1"/>
    </source>
</evidence>
<feature type="non-terminal residue" evidence="10">
    <location>
        <position position="1"/>
    </location>
</feature>
<dbReference type="GO" id="GO:0003682">
    <property type="term" value="F:chromatin binding"/>
    <property type="evidence" value="ECO:0007669"/>
    <property type="project" value="TreeGrafter"/>
</dbReference>
<proteinExistence type="predicted"/>
<evidence type="ECO:0000313" key="11">
    <source>
        <dbReference type="Proteomes" id="UP000800096"/>
    </source>
</evidence>
<dbReference type="Proteomes" id="UP000800096">
    <property type="component" value="Unassembled WGS sequence"/>
</dbReference>
<dbReference type="GO" id="GO:0140951">
    <property type="term" value="F:histone H3K27 trimethyltransferase activity"/>
    <property type="evidence" value="ECO:0007669"/>
    <property type="project" value="UniProtKB-EC"/>
</dbReference>
<feature type="non-terminal residue" evidence="10">
    <location>
        <position position="340"/>
    </location>
</feature>
<keyword evidence="4" id="KW-0805">Transcription regulation</keyword>
<dbReference type="GO" id="GO:0032259">
    <property type="term" value="P:methylation"/>
    <property type="evidence" value="ECO:0007669"/>
    <property type="project" value="UniProtKB-KW"/>
</dbReference>
<feature type="region of interest" description="Disordered" evidence="7">
    <location>
        <begin position="313"/>
        <end position="340"/>
    </location>
</feature>
<dbReference type="InterPro" id="IPR045318">
    <property type="entry name" value="EZH1/2-like"/>
</dbReference>
<dbReference type="PROSITE" id="PS50280">
    <property type="entry name" value="SET"/>
    <property type="match status" value="1"/>
</dbReference>
<feature type="domain" description="CXC" evidence="9">
    <location>
        <begin position="48"/>
        <end position="157"/>
    </location>
</feature>
<dbReference type="GO" id="GO:0031507">
    <property type="term" value="P:heterochromatin formation"/>
    <property type="evidence" value="ECO:0007669"/>
    <property type="project" value="TreeGrafter"/>
</dbReference>
<accession>A0A6A5QE37</accession>
<dbReference type="PANTHER" id="PTHR45747:SF4">
    <property type="entry name" value="HISTONE-LYSINE N-METHYLTRANSFERASE E(Z)"/>
    <property type="match status" value="1"/>
</dbReference>
<feature type="compositionally biased region" description="Low complexity" evidence="7">
    <location>
        <begin position="327"/>
        <end position="340"/>
    </location>
</feature>
<evidence type="ECO:0000256" key="4">
    <source>
        <dbReference type="ARBA" id="ARBA00023015"/>
    </source>
</evidence>
<keyword evidence="11" id="KW-1185">Reference proteome</keyword>
<evidence type="ECO:0000256" key="2">
    <source>
        <dbReference type="ARBA" id="ARBA00022679"/>
    </source>
</evidence>
<dbReference type="InterPro" id="IPR026489">
    <property type="entry name" value="CXC_dom"/>
</dbReference>
<keyword evidence="2" id="KW-0808">Transferase</keyword>
<evidence type="ECO:0000256" key="1">
    <source>
        <dbReference type="ARBA" id="ARBA00022603"/>
    </source>
</evidence>
<dbReference type="PROSITE" id="PS51633">
    <property type="entry name" value="CXC"/>
    <property type="match status" value="1"/>
</dbReference>
<dbReference type="OrthoDB" id="6141102at2759"/>
<evidence type="ECO:0008006" key="12">
    <source>
        <dbReference type="Google" id="ProtNLM"/>
    </source>
</evidence>
<evidence type="ECO:0000256" key="3">
    <source>
        <dbReference type="ARBA" id="ARBA00022691"/>
    </source>
</evidence>
<organism evidence="10 11">
    <name type="scientific">Ampelomyces quisqualis</name>
    <name type="common">Powdery mildew agent</name>
    <dbReference type="NCBI Taxonomy" id="50730"/>
    <lineage>
        <taxon>Eukaryota</taxon>
        <taxon>Fungi</taxon>
        <taxon>Dikarya</taxon>
        <taxon>Ascomycota</taxon>
        <taxon>Pezizomycotina</taxon>
        <taxon>Dothideomycetes</taxon>
        <taxon>Pleosporomycetidae</taxon>
        <taxon>Pleosporales</taxon>
        <taxon>Pleosporineae</taxon>
        <taxon>Phaeosphaeriaceae</taxon>
        <taxon>Ampelomyces</taxon>
    </lineage>
</organism>
<protein>
    <recommendedName>
        <fullName evidence="12">SET domain-containing protein</fullName>
    </recommendedName>
</protein>